<comment type="similarity">
    <text evidence="2 6">Belongs to the tetraspanin (TM4SF) family.</text>
</comment>
<name>A0A0L7L883_OPEBR</name>
<dbReference type="InterPro" id="IPR018499">
    <property type="entry name" value="Tetraspanin/Peripherin"/>
</dbReference>
<evidence type="ECO:0000313" key="7">
    <source>
        <dbReference type="EMBL" id="KOB71712.1"/>
    </source>
</evidence>
<dbReference type="EMBL" id="JTDY01002298">
    <property type="protein sequence ID" value="KOB71712.1"/>
    <property type="molecule type" value="Genomic_DNA"/>
</dbReference>
<dbReference type="SUPFAM" id="SSF48652">
    <property type="entry name" value="Tetraspanin"/>
    <property type="match status" value="3"/>
</dbReference>
<evidence type="ECO:0000256" key="4">
    <source>
        <dbReference type="ARBA" id="ARBA00022989"/>
    </source>
</evidence>
<dbReference type="Proteomes" id="UP000037510">
    <property type="component" value="Unassembled WGS sequence"/>
</dbReference>
<reference evidence="7 8" key="1">
    <citation type="journal article" date="2015" name="Genome Biol. Evol.">
        <title>The genome of winter moth (Operophtera brumata) provides a genomic perspective on sexual dimorphism and phenology.</title>
        <authorList>
            <person name="Derks M.F."/>
            <person name="Smit S."/>
            <person name="Salis L."/>
            <person name="Schijlen E."/>
            <person name="Bossers A."/>
            <person name="Mateman C."/>
            <person name="Pijl A.S."/>
            <person name="de Ridder D."/>
            <person name="Groenen M.A."/>
            <person name="Visser M.E."/>
            <person name="Megens H.J."/>
        </authorList>
    </citation>
    <scope>NUCLEOTIDE SEQUENCE [LARGE SCALE GENOMIC DNA]</scope>
    <source>
        <strain evidence="7">WM2013NL</strain>
        <tissue evidence="7">Head and thorax</tissue>
    </source>
</reference>
<proteinExistence type="inferred from homology"/>
<evidence type="ECO:0000313" key="8">
    <source>
        <dbReference type="Proteomes" id="UP000037510"/>
    </source>
</evidence>
<keyword evidence="5 6" id="KW-0472">Membrane</keyword>
<dbReference type="Gene3D" id="1.10.1450.10">
    <property type="entry name" value="Tetraspanin"/>
    <property type="match status" value="3"/>
</dbReference>
<dbReference type="PRINTS" id="PR00259">
    <property type="entry name" value="TMFOUR"/>
</dbReference>
<dbReference type="Pfam" id="PF00335">
    <property type="entry name" value="Tetraspanin"/>
    <property type="match status" value="2"/>
</dbReference>
<organism evidence="7 8">
    <name type="scientific">Operophtera brumata</name>
    <name type="common">Winter moth</name>
    <name type="synonym">Phalaena brumata</name>
    <dbReference type="NCBI Taxonomy" id="104452"/>
    <lineage>
        <taxon>Eukaryota</taxon>
        <taxon>Metazoa</taxon>
        <taxon>Ecdysozoa</taxon>
        <taxon>Arthropoda</taxon>
        <taxon>Hexapoda</taxon>
        <taxon>Insecta</taxon>
        <taxon>Pterygota</taxon>
        <taxon>Neoptera</taxon>
        <taxon>Endopterygota</taxon>
        <taxon>Lepidoptera</taxon>
        <taxon>Glossata</taxon>
        <taxon>Ditrysia</taxon>
        <taxon>Geometroidea</taxon>
        <taxon>Geometridae</taxon>
        <taxon>Larentiinae</taxon>
        <taxon>Operophtera</taxon>
    </lineage>
</organism>
<dbReference type="PANTHER" id="PTHR19282:SF552">
    <property type="entry name" value="TETRASPANIN"/>
    <property type="match status" value="1"/>
</dbReference>
<dbReference type="PANTHER" id="PTHR19282">
    <property type="entry name" value="TETRASPANIN"/>
    <property type="match status" value="1"/>
</dbReference>
<dbReference type="InterPro" id="IPR008952">
    <property type="entry name" value="Tetraspanin_EC2_sf"/>
</dbReference>
<dbReference type="PIRSF" id="PIRSF002419">
    <property type="entry name" value="Tetraspanin"/>
    <property type="match status" value="1"/>
</dbReference>
<dbReference type="GO" id="GO:0005886">
    <property type="term" value="C:plasma membrane"/>
    <property type="evidence" value="ECO:0007669"/>
    <property type="project" value="TreeGrafter"/>
</dbReference>
<dbReference type="AlphaFoldDB" id="A0A0L7L883"/>
<feature type="transmembrane region" description="Helical" evidence="6">
    <location>
        <begin position="12"/>
        <end position="39"/>
    </location>
</feature>
<evidence type="ECO:0000256" key="5">
    <source>
        <dbReference type="ARBA" id="ARBA00023136"/>
    </source>
</evidence>
<evidence type="ECO:0000256" key="3">
    <source>
        <dbReference type="ARBA" id="ARBA00022692"/>
    </source>
</evidence>
<keyword evidence="4 6" id="KW-1133">Transmembrane helix</keyword>
<comment type="caution">
    <text evidence="7">The sequence shown here is derived from an EMBL/GenBank/DDBJ whole genome shotgun (WGS) entry which is preliminary data.</text>
</comment>
<feature type="transmembrane region" description="Helical" evidence="6">
    <location>
        <begin position="59"/>
        <end position="80"/>
    </location>
</feature>
<sequence length="257" mass="28181">MGNQFKNVAVIACLKTLLFIFNIVFWLTGLFLLLVGLWAELDLYKYLELSPEFSGTAPHVLIGIAGLIILISSIAFSCIIKGQPVLLYILACCGVSNYTDWIRLSPQHVIPTSCCVDPNDCVTANYSHLACCGVSDYTDWIRLSPQHVIPTSCCVDPNDCVTANYSHLACCGVSDYTDWIRLSPQHVIPTSCCVDPNDCVTANYSHGCYEVITEYLRSNMDVLIGIAIGTALLPLLGTILSCSLASYIKKSKYDVMN</sequence>
<comment type="caution">
    <text evidence="6">Lacks conserved residue(s) required for the propagation of feature annotation.</text>
</comment>
<evidence type="ECO:0000256" key="1">
    <source>
        <dbReference type="ARBA" id="ARBA00004141"/>
    </source>
</evidence>
<protein>
    <recommendedName>
        <fullName evidence="6">Tetraspanin</fullName>
    </recommendedName>
</protein>
<dbReference type="STRING" id="104452.A0A0L7L883"/>
<accession>A0A0L7L883</accession>
<feature type="transmembrane region" description="Helical" evidence="6">
    <location>
        <begin position="222"/>
        <end position="248"/>
    </location>
</feature>
<keyword evidence="8" id="KW-1185">Reference proteome</keyword>
<gene>
    <name evidence="7" type="ORF">OBRU01_13247</name>
</gene>
<comment type="subcellular location">
    <subcellularLocation>
        <location evidence="1 6">Membrane</location>
        <topology evidence="1 6">Multi-pass membrane protein</topology>
    </subcellularLocation>
</comment>
<dbReference type="InterPro" id="IPR000301">
    <property type="entry name" value="Tetraspanin_animals"/>
</dbReference>
<keyword evidence="3 6" id="KW-0812">Transmembrane</keyword>
<evidence type="ECO:0000256" key="2">
    <source>
        <dbReference type="ARBA" id="ARBA00006840"/>
    </source>
</evidence>
<evidence type="ECO:0000256" key="6">
    <source>
        <dbReference type="RuleBase" id="RU361218"/>
    </source>
</evidence>